<protein>
    <submittedName>
        <fullName evidence="1">Uncharacterized protein</fullName>
    </submittedName>
</protein>
<evidence type="ECO:0000313" key="1">
    <source>
        <dbReference type="EMBL" id="CAF1040383.1"/>
    </source>
</evidence>
<dbReference type="AlphaFoldDB" id="A0A814JU44"/>
<reference evidence="1" key="1">
    <citation type="submission" date="2021-02" db="EMBL/GenBank/DDBJ databases">
        <authorList>
            <person name="Nowell W R."/>
        </authorList>
    </citation>
    <scope>NUCLEOTIDE SEQUENCE</scope>
</reference>
<evidence type="ECO:0000313" key="2">
    <source>
        <dbReference type="Proteomes" id="UP000663845"/>
    </source>
</evidence>
<dbReference type="InterPro" id="IPR025533">
    <property type="entry name" value="DUF4419"/>
</dbReference>
<dbReference type="EMBL" id="CAJNOG010000174">
    <property type="protein sequence ID" value="CAF1040383.1"/>
    <property type="molecule type" value="Genomic_DNA"/>
</dbReference>
<sequence>MSLHTVVIDRKLKPKKTKFSSIQSKTSVKEYWLNNIKQEDHQLFRQSTEKYESLYTIVNGPHTNLSSNAILESFLWAYYRHHDIVLSPDDMWLLVCMFFAQHVNENAKQLRSNFVEHNKGTMILTTNNFDDKYDWNEFYDQMKKEIVKNTKNNICQLLTADFSTTGKVESILSTACIMNTFKFYFEYQREICICGIRQVHFMGTLNDWQSLRIKTEQLKLFTDEKFHGYLIGVLSIFDQFIETYKEQISQEDKIPNDLNPDDSRQFTFNSCHSSSDISTHIQYETAAPREELCLAKSYSALPLSTSCFPPSIAETIQENISQHLINHRYPLYLHDVDDKIQCNIDELKSIDPLRNDYPSNSKNFYGINTWSLARVCLNDSNESLLKLYIRNQSRATISMSDEQEHQIALDDLTKMCGGTDNGQPYWFHATSWENAHNIIETGPKIGNKPSDYSSNGAFYLNPCYYDCYDWFIARNSVFKGHHAMIIYKFIPKELSENEGTPAKQQWKGNVKKCKAASFKNDFDWSLVPQDANPDNFSKNHQIKARTTSQGKLAMQLVIHTESMCKKTHSHLVACVFFQTVSSN</sequence>
<comment type="caution">
    <text evidence="1">The sequence shown here is derived from an EMBL/GenBank/DDBJ whole genome shotgun (WGS) entry which is preliminary data.</text>
</comment>
<dbReference type="Proteomes" id="UP000663845">
    <property type="component" value="Unassembled WGS sequence"/>
</dbReference>
<accession>A0A814JU44</accession>
<dbReference type="PANTHER" id="PTHR31252">
    <property type="entry name" value="DUF4419 DOMAIN-CONTAINING PROTEIN"/>
    <property type="match status" value="1"/>
</dbReference>
<organism evidence="1 2">
    <name type="scientific">Adineta steineri</name>
    <dbReference type="NCBI Taxonomy" id="433720"/>
    <lineage>
        <taxon>Eukaryota</taxon>
        <taxon>Metazoa</taxon>
        <taxon>Spiralia</taxon>
        <taxon>Gnathifera</taxon>
        <taxon>Rotifera</taxon>
        <taxon>Eurotatoria</taxon>
        <taxon>Bdelloidea</taxon>
        <taxon>Adinetida</taxon>
        <taxon>Adinetidae</taxon>
        <taxon>Adineta</taxon>
    </lineage>
</organism>
<dbReference type="Pfam" id="PF14388">
    <property type="entry name" value="DUF4419"/>
    <property type="match status" value="1"/>
</dbReference>
<dbReference type="PANTHER" id="PTHR31252:SF11">
    <property type="entry name" value="DUF4419 DOMAIN-CONTAINING PROTEIN"/>
    <property type="match status" value="1"/>
</dbReference>
<proteinExistence type="predicted"/>
<name>A0A814JU44_9BILA</name>
<gene>
    <name evidence="1" type="ORF">JYZ213_LOCUS18105</name>
</gene>